<dbReference type="OrthoDB" id="187171at2759"/>
<evidence type="ECO:0000256" key="2">
    <source>
        <dbReference type="ARBA" id="ARBA00009780"/>
    </source>
</evidence>
<dbReference type="GO" id="GO:0046872">
    <property type="term" value="F:metal ion binding"/>
    <property type="evidence" value="ECO:0007669"/>
    <property type="project" value="UniProtKB-KW"/>
</dbReference>
<sequence>MAPAPSSPDDSKGYWGPPTSTLDWCEENYVSSYYIAEYWNTISNLFMIVLPIISSVYMWRENVESRFIWANLSLFVVGIGSWCFHMTLLYGMQLLDELPMVWGSIVMVYISYESCAKPGNLNLKLLLALIVYCSVLTYIYLTVIDPLIHQVGYGFLVFLLVGRGIYLLRYHGRHKNKFLYAYCLGLYVFAFILWNIDNNVCPSIRSVRKSMPFPLGAATQLHGWWHIMAGTSTHCFVILMCHFRSSYLRREAKLEYTAGLIPFIRHPRKGHEMNHNM</sequence>
<feature type="binding site" evidence="8">
    <location>
        <position position="226"/>
    </location>
    <ligand>
        <name>Zn(2+)</name>
        <dbReference type="ChEBI" id="CHEBI:29105"/>
        <note>catalytic</note>
    </ligand>
</feature>
<protein>
    <recommendedName>
        <fullName evidence="9">Alkaline ceramidase</fullName>
        <ecNumber evidence="9">3.5.1.-</ecNumber>
    </recommendedName>
</protein>
<organism evidence="10 11">
    <name type="scientific">Strongylocentrotus purpuratus</name>
    <name type="common">Purple sea urchin</name>
    <dbReference type="NCBI Taxonomy" id="7668"/>
    <lineage>
        <taxon>Eukaryota</taxon>
        <taxon>Metazoa</taxon>
        <taxon>Echinodermata</taxon>
        <taxon>Eleutherozoa</taxon>
        <taxon>Echinozoa</taxon>
        <taxon>Echinoidea</taxon>
        <taxon>Euechinoidea</taxon>
        <taxon>Echinacea</taxon>
        <taxon>Camarodonta</taxon>
        <taxon>Echinidea</taxon>
        <taxon>Strongylocentrotidae</taxon>
        <taxon>Strongylocentrotus</taxon>
    </lineage>
</organism>
<keyword evidence="7" id="KW-0106">Calcium</keyword>
<feature type="binding site" evidence="7">
    <location>
        <position position="37"/>
    </location>
    <ligand>
        <name>Ca(2+)</name>
        <dbReference type="ChEBI" id="CHEBI:29108"/>
    </ligand>
</feature>
<evidence type="ECO:0000256" key="9">
    <source>
        <dbReference type="RuleBase" id="RU364079"/>
    </source>
</evidence>
<feature type="transmembrane region" description="Helical" evidence="9">
    <location>
        <begin position="71"/>
        <end position="92"/>
    </location>
</feature>
<keyword evidence="7" id="KW-0479">Metal-binding</keyword>
<dbReference type="PANTHER" id="PTHR46187">
    <property type="entry name" value="ALKALINE CERAMIDASE 3"/>
    <property type="match status" value="1"/>
</dbReference>
<feature type="binding site" evidence="7">
    <location>
        <position position="24"/>
    </location>
    <ligand>
        <name>Ca(2+)</name>
        <dbReference type="ChEBI" id="CHEBI:29108"/>
    </ligand>
</feature>
<comment type="similarity">
    <text evidence="2 9">Belongs to the alkaline ceramidase family.</text>
</comment>
<dbReference type="Proteomes" id="UP000007110">
    <property type="component" value="Unassembled WGS sequence"/>
</dbReference>
<dbReference type="InterPro" id="IPR008901">
    <property type="entry name" value="ACER"/>
</dbReference>
<accession>A0A7M7LT19</accession>
<feature type="transmembrane region" description="Helical" evidence="9">
    <location>
        <begin position="147"/>
        <end position="166"/>
    </location>
</feature>
<feature type="transmembrane region" description="Helical" evidence="9">
    <location>
        <begin position="38"/>
        <end position="59"/>
    </location>
</feature>
<evidence type="ECO:0000313" key="11">
    <source>
        <dbReference type="Proteomes" id="UP000007110"/>
    </source>
</evidence>
<comment type="subcellular location">
    <subcellularLocation>
        <location evidence="1">Membrane</location>
        <topology evidence="1">Multi-pass membrane protein</topology>
    </subcellularLocation>
</comment>
<comment type="cofactor">
    <cofactor evidence="8">
        <name>Zn(2+)</name>
        <dbReference type="ChEBI" id="CHEBI:29105"/>
    </cofactor>
</comment>
<feature type="binding site" evidence="7">
    <location>
        <position position="23"/>
    </location>
    <ligand>
        <name>Ca(2+)</name>
        <dbReference type="ChEBI" id="CHEBI:29108"/>
    </ligand>
</feature>
<evidence type="ECO:0000256" key="7">
    <source>
        <dbReference type="PIRSR" id="PIRSR608901-1"/>
    </source>
</evidence>
<evidence type="ECO:0000313" key="10">
    <source>
        <dbReference type="EnsemblMetazoa" id="XP_011668985"/>
    </source>
</evidence>
<reference evidence="10" key="2">
    <citation type="submission" date="2021-01" db="UniProtKB">
        <authorList>
            <consortium name="EnsemblMetazoa"/>
        </authorList>
    </citation>
    <scope>IDENTIFICATION</scope>
</reference>
<dbReference type="GO" id="GO:0017040">
    <property type="term" value="F:N-acylsphingosine amidohydrolase activity"/>
    <property type="evidence" value="ECO:0000318"/>
    <property type="project" value="GO_Central"/>
</dbReference>
<feature type="transmembrane region" description="Helical" evidence="9">
    <location>
        <begin position="98"/>
        <end position="116"/>
    </location>
</feature>
<feature type="binding site" evidence="7">
    <location>
        <position position="26"/>
    </location>
    <ligand>
        <name>Ca(2+)</name>
        <dbReference type="ChEBI" id="CHEBI:29108"/>
    </ligand>
</feature>
<feature type="transmembrane region" description="Helical" evidence="9">
    <location>
        <begin position="178"/>
        <end position="196"/>
    </location>
</feature>
<evidence type="ECO:0000256" key="3">
    <source>
        <dbReference type="ARBA" id="ARBA00022692"/>
    </source>
</evidence>
<dbReference type="EC" id="3.5.1.-" evidence="9"/>
<keyword evidence="11" id="KW-1185">Reference proteome</keyword>
<keyword evidence="4 9" id="KW-0378">Hydrolase</keyword>
<evidence type="ECO:0000256" key="1">
    <source>
        <dbReference type="ARBA" id="ARBA00004141"/>
    </source>
</evidence>
<dbReference type="Pfam" id="PF05875">
    <property type="entry name" value="Ceramidase"/>
    <property type="match status" value="1"/>
</dbReference>
<keyword evidence="6 9" id="KW-0472">Membrane</keyword>
<keyword evidence="5 9" id="KW-1133">Transmembrane helix</keyword>
<proteinExistence type="inferred from homology"/>
<dbReference type="GeneID" id="752343"/>
<keyword evidence="9" id="KW-0443">Lipid metabolism</keyword>
<feature type="binding site" evidence="7">
    <location>
        <position position="28"/>
    </location>
    <ligand>
        <name>Ca(2+)</name>
        <dbReference type="ChEBI" id="CHEBI:29108"/>
    </ligand>
</feature>
<feature type="binding site" evidence="8">
    <location>
        <position position="222"/>
    </location>
    <ligand>
        <name>Zn(2+)</name>
        <dbReference type="ChEBI" id="CHEBI:29105"/>
        <note>catalytic</note>
    </ligand>
</feature>
<dbReference type="OMA" id="SIDWCEL"/>
<dbReference type="KEGG" id="spu:752343"/>
<comment type="function">
    <text evidence="9">Hydrolyzes the sphingolipid ceramide into sphingosine and free fatty acid.</text>
</comment>
<keyword evidence="3 9" id="KW-0812">Transmembrane</keyword>
<dbReference type="RefSeq" id="XP_011668985.1">
    <property type="nucleotide sequence ID" value="XM_011670683.2"/>
</dbReference>
<dbReference type="CTD" id="55331"/>
<evidence type="ECO:0000256" key="4">
    <source>
        <dbReference type="ARBA" id="ARBA00022801"/>
    </source>
</evidence>
<evidence type="ECO:0000256" key="8">
    <source>
        <dbReference type="PIRSR" id="PIRSR608901-2"/>
    </source>
</evidence>
<dbReference type="GO" id="GO:0071602">
    <property type="term" value="P:phytosphingosine biosynthetic process"/>
    <property type="evidence" value="ECO:0000318"/>
    <property type="project" value="GO_Central"/>
</dbReference>
<keyword evidence="8" id="KW-0862">Zinc</keyword>
<dbReference type="GO" id="GO:0006672">
    <property type="term" value="P:ceramide metabolic process"/>
    <property type="evidence" value="ECO:0007669"/>
    <property type="project" value="InterPro"/>
</dbReference>
<dbReference type="InParanoid" id="A0A7M7LT19"/>
<dbReference type="AlphaFoldDB" id="A0A7M7LT19"/>
<name>A0A7M7LT19_STRPU</name>
<feature type="transmembrane region" description="Helical" evidence="9">
    <location>
        <begin position="123"/>
        <end position="141"/>
    </location>
</feature>
<evidence type="ECO:0000256" key="5">
    <source>
        <dbReference type="ARBA" id="ARBA00022989"/>
    </source>
</evidence>
<evidence type="ECO:0000256" key="6">
    <source>
        <dbReference type="ARBA" id="ARBA00023136"/>
    </source>
</evidence>
<reference evidence="11" key="1">
    <citation type="submission" date="2015-02" db="EMBL/GenBank/DDBJ databases">
        <title>Genome sequencing for Strongylocentrotus purpuratus.</title>
        <authorList>
            <person name="Murali S."/>
            <person name="Liu Y."/>
            <person name="Vee V."/>
            <person name="English A."/>
            <person name="Wang M."/>
            <person name="Skinner E."/>
            <person name="Han Y."/>
            <person name="Muzny D.M."/>
            <person name="Worley K.C."/>
            <person name="Gibbs R.A."/>
        </authorList>
    </citation>
    <scope>NUCLEOTIDE SEQUENCE</scope>
</reference>
<feature type="binding site" evidence="8">
    <location>
        <position position="85"/>
    </location>
    <ligand>
        <name>Zn(2+)</name>
        <dbReference type="ChEBI" id="CHEBI:29105"/>
        <note>catalytic</note>
    </ligand>
</feature>
<dbReference type="GO" id="GO:0005789">
    <property type="term" value="C:endoplasmic reticulum membrane"/>
    <property type="evidence" value="ECO:0000318"/>
    <property type="project" value="GO_Central"/>
</dbReference>
<dbReference type="EnsemblMetazoa" id="XM_011670683">
    <property type="protein sequence ID" value="XP_011668985"/>
    <property type="gene ID" value="LOC752343"/>
</dbReference>
<dbReference type="PANTHER" id="PTHR46187:SF3">
    <property type="entry name" value="ALKALINE CERAMIDASE 3"/>
    <property type="match status" value="1"/>
</dbReference>
<feature type="transmembrane region" description="Helical" evidence="9">
    <location>
        <begin position="223"/>
        <end position="243"/>
    </location>
</feature>